<keyword evidence="1" id="KW-0812">Transmembrane</keyword>
<feature type="transmembrane region" description="Helical" evidence="1">
    <location>
        <begin position="16"/>
        <end position="38"/>
    </location>
</feature>
<feature type="transmembrane region" description="Helical" evidence="1">
    <location>
        <begin position="955"/>
        <end position="976"/>
    </location>
</feature>
<name>A0ABS3TLA0_9PSED</name>
<dbReference type="Gene3D" id="1.20.1640.10">
    <property type="entry name" value="Multidrug efflux transporter AcrB transmembrane domain"/>
    <property type="match status" value="2"/>
</dbReference>
<feature type="transmembrane region" description="Helical" evidence="1">
    <location>
        <begin position="908"/>
        <end position="934"/>
    </location>
</feature>
<dbReference type="Gene3D" id="3.30.70.1440">
    <property type="entry name" value="Multidrug efflux transporter AcrB pore domain"/>
    <property type="match status" value="1"/>
</dbReference>
<gene>
    <name evidence="2" type="ORF">JFY56_04260</name>
</gene>
<evidence type="ECO:0000313" key="3">
    <source>
        <dbReference type="Proteomes" id="UP000669060"/>
    </source>
</evidence>
<feature type="transmembrane region" description="Helical" evidence="1">
    <location>
        <begin position="432"/>
        <end position="455"/>
    </location>
</feature>
<reference evidence="2 3" key="1">
    <citation type="submission" date="2020-12" db="EMBL/GenBank/DDBJ databases">
        <title>Pseudomonas schmalbachii sp. nov. isolated from millipede gut.</title>
        <authorList>
            <person name="Shelomi M."/>
        </authorList>
    </citation>
    <scope>NUCLEOTIDE SEQUENCE [LARGE SCALE GENOMIC DNA]</scope>
    <source>
        <strain evidence="2 3">Milli4</strain>
    </source>
</reference>
<feature type="transmembrane region" description="Helical" evidence="1">
    <location>
        <begin position="340"/>
        <end position="357"/>
    </location>
</feature>
<dbReference type="SUPFAM" id="SSF82866">
    <property type="entry name" value="Multidrug efflux transporter AcrB transmembrane domain"/>
    <property type="match status" value="2"/>
</dbReference>
<dbReference type="EMBL" id="JAELYA010000001">
    <property type="protein sequence ID" value="MBO3274431.1"/>
    <property type="molecule type" value="Genomic_DNA"/>
</dbReference>
<dbReference type="InterPro" id="IPR001036">
    <property type="entry name" value="Acrflvin-R"/>
</dbReference>
<proteinExistence type="predicted"/>
<feature type="transmembrane region" description="Helical" evidence="1">
    <location>
        <begin position="467"/>
        <end position="490"/>
    </location>
</feature>
<dbReference type="Pfam" id="PF00873">
    <property type="entry name" value="ACR_tran"/>
    <property type="match status" value="1"/>
</dbReference>
<dbReference type="SUPFAM" id="SSF82693">
    <property type="entry name" value="Multidrug efflux transporter AcrB pore domain, PN1, PN2, PC1 and PC2 subdomains"/>
    <property type="match status" value="3"/>
</dbReference>
<evidence type="ECO:0000256" key="1">
    <source>
        <dbReference type="SAM" id="Phobius"/>
    </source>
</evidence>
<feature type="transmembrane region" description="Helical" evidence="1">
    <location>
        <begin position="857"/>
        <end position="875"/>
    </location>
</feature>
<dbReference type="Gene3D" id="3.30.70.1320">
    <property type="entry name" value="Multidrug efflux transporter AcrB pore domain like"/>
    <property type="match status" value="1"/>
</dbReference>
<dbReference type="Proteomes" id="UP000669060">
    <property type="component" value="Unassembled WGS sequence"/>
</dbReference>
<dbReference type="InterPro" id="IPR027463">
    <property type="entry name" value="AcrB_DN_DC_subdom"/>
</dbReference>
<feature type="transmembrane region" description="Helical" evidence="1">
    <location>
        <begin position="364"/>
        <end position="385"/>
    </location>
</feature>
<keyword evidence="1" id="KW-0472">Membrane</keyword>
<dbReference type="PANTHER" id="PTHR32063">
    <property type="match status" value="1"/>
</dbReference>
<feature type="transmembrane region" description="Helical" evidence="1">
    <location>
        <begin position="391"/>
        <end position="411"/>
    </location>
</feature>
<keyword evidence="1" id="KW-1133">Transmembrane helix</keyword>
<organism evidence="2 3">
    <name type="scientific">Pseudomonas schmalbachii</name>
    <dbReference type="NCBI Taxonomy" id="2816993"/>
    <lineage>
        <taxon>Bacteria</taxon>
        <taxon>Pseudomonadati</taxon>
        <taxon>Pseudomonadota</taxon>
        <taxon>Gammaproteobacteria</taxon>
        <taxon>Pseudomonadales</taxon>
        <taxon>Pseudomonadaceae</taxon>
        <taxon>Pseudomonas</taxon>
    </lineage>
</organism>
<dbReference type="Gene3D" id="3.30.2090.10">
    <property type="entry name" value="Multidrug efflux transporter AcrB TolC docking domain, DN and DC subdomains"/>
    <property type="match status" value="2"/>
</dbReference>
<sequence length="1034" mass="111323">MNTGAGVSGWCVRHPIATALLTIASLLLGLLAFLRLGVSPLPQVDFPTIQVTAQLPGANPETMASAVATPLEVQFSAIPGISEMTSSSALGSTVLTLQFELEKNIDVAAQEVQAAINAAAGRLPDDMPNLPVWRKVNPADSPIMILSVSSSLMPLIELSDYAEVLLARQLSQISGVGQIFMAGQQRPAIRIQAQPEKLAAYRLTLADLRQSLQAASRNQAKGALFGEGRVSTLAANDQLFSPGEYDNLVVAYREGAPVFLKDVARIVAAPEDDYVKSWPNGKPGVALVVLRQPGANIVEATDAIREALPRLREMLPASVEVEVLNDRTRTIRASLHEVELTLLLTMGLVIMVMGLFLRQLSATLIVATVLAVSLSASFAAMYLLGFTLNNLTLVALIIAVGFIVDDAIVVVENIHRHLEQGQSKLDAALQGAAEISFTVISISFSLIAAFIPLLFMGGIVGRLFREFALSVTVAILISVVAALTLAPMLASRYMGSLPKHDGRGMSGWLLAGYRRGLDWSLGHQRLMLVGFGFTVLLAVAGYIGIPKGFFPMQDTAFVFGTTQAAEDISYADMAEKHRQLAEIVARDPAVLTYNHAIGITGGSQSLANGRFWIVLKDRGDRDVAVGGFINRLRPQLAKVPGIVLYLRAAQDINLNIGPARTLYQFALRSNDSSQLALWAQRLTERLKAEPGLADVSNDLQVGASITALEIDRVAAARFGLNAEDVSQTLYDAFGQRQVGEYQTEVNQYKVILELDARQRGRAESLEWFHLRSPLTGEMVPLAAIAQVTPERSGPLQINHNGMLPAVNLSFNLEEGMPLGDAVRLIEQVQQEIGMPSTIIGVFQGAARAFQSSLATQPLLILAALVAVYIILGVLYESFVHPLTILSTLPSAGIGAVFMLWLWGQEFSVMALIGVVLLIGIVKKNGILMIDFALAAQRQRGLAPYEAIHEAALARFRPIMMTTLAAMLGAVPLMIGFGTGSELRQPLGIAVFGGLLVSQALTLFSTPVVYLALDRLFHRGQHGNVGWAERSEAQR</sequence>
<evidence type="ECO:0000313" key="2">
    <source>
        <dbReference type="EMBL" id="MBO3274431.1"/>
    </source>
</evidence>
<feature type="transmembrane region" description="Helical" evidence="1">
    <location>
        <begin position="526"/>
        <end position="545"/>
    </location>
</feature>
<dbReference type="PANTHER" id="PTHR32063:SF30">
    <property type="entry name" value="ACRB_ACRD_ACRF FAMILY PROTEIN"/>
    <property type="match status" value="1"/>
</dbReference>
<protein>
    <submittedName>
        <fullName evidence="2">Multidrug efflux RND transporter permease subunit</fullName>
    </submittedName>
</protein>
<keyword evidence="3" id="KW-1185">Reference proteome</keyword>
<comment type="caution">
    <text evidence="2">The sequence shown here is derived from an EMBL/GenBank/DDBJ whole genome shotgun (WGS) entry which is preliminary data.</text>
</comment>
<dbReference type="Gene3D" id="3.30.70.1430">
    <property type="entry name" value="Multidrug efflux transporter AcrB pore domain"/>
    <property type="match status" value="2"/>
</dbReference>
<feature type="transmembrane region" description="Helical" evidence="1">
    <location>
        <begin position="988"/>
        <end position="1012"/>
    </location>
</feature>
<dbReference type="PRINTS" id="PR00702">
    <property type="entry name" value="ACRIFLAVINRP"/>
</dbReference>
<dbReference type="RefSeq" id="WP_208312214.1">
    <property type="nucleotide sequence ID" value="NZ_JAELYA010000001.1"/>
</dbReference>
<accession>A0ABS3TLA0</accession>
<dbReference type="NCBIfam" id="NF033617">
    <property type="entry name" value="RND_permease_2"/>
    <property type="match status" value="1"/>
</dbReference>
<dbReference type="SUPFAM" id="SSF82714">
    <property type="entry name" value="Multidrug efflux transporter AcrB TolC docking domain, DN and DC subdomains"/>
    <property type="match status" value="2"/>
</dbReference>